<dbReference type="Pfam" id="PF01941">
    <property type="entry name" value="AdoMet_Synthase"/>
    <property type="match status" value="1"/>
</dbReference>
<dbReference type="EMBL" id="AUZZ01005325">
    <property type="protein sequence ID" value="EQD50065.1"/>
    <property type="molecule type" value="Genomic_DNA"/>
</dbReference>
<proteinExistence type="predicted"/>
<dbReference type="GO" id="GO:0016740">
    <property type="term" value="F:transferase activity"/>
    <property type="evidence" value="ECO:0007669"/>
    <property type="project" value="UniProtKB-KW"/>
</dbReference>
<gene>
    <name evidence="1" type="ORF">B2A_07439</name>
</gene>
<dbReference type="Gene3D" id="3.30.300.340">
    <property type="entry name" value="S-adenosylmethionine synthetase, N-terminal domain"/>
    <property type="match status" value="1"/>
</dbReference>
<reference evidence="1" key="2">
    <citation type="journal article" date="2014" name="ISME J.">
        <title>Microbial stratification in low pH oxic and suboxic macroscopic growths along an acid mine drainage.</title>
        <authorList>
            <person name="Mendez-Garcia C."/>
            <person name="Mesa V."/>
            <person name="Sprenger R.R."/>
            <person name="Richter M."/>
            <person name="Diez M.S."/>
            <person name="Solano J."/>
            <person name="Bargiela R."/>
            <person name="Golyshina O.V."/>
            <person name="Manteca A."/>
            <person name="Ramos J.L."/>
            <person name="Gallego J.R."/>
            <person name="Llorente I."/>
            <person name="Martins Dos Santos V.A."/>
            <person name="Jensen O.N."/>
            <person name="Pelaez A.I."/>
            <person name="Sanchez J."/>
            <person name="Ferrer M."/>
        </authorList>
    </citation>
    <scope>NUCLEOTIDE SEQUENCE</scope>
</reference>
<dbReference type="Gene3D" id="3.30.300.280">
    <property type="entry name" value="S-adenosylmethionine synthetase, C-terminal domain"/>
    <property type="match status" value="1"/>
</dbReference>
<reference evidence="1" key="1">
    <citation type="submission" date="2013-08" db="EMBL/GenBank/DDBJ databases">
        <authorList>
            <person name="Mendez C."/>
            <person name="Richter M."/>
            <person name="Ferrer M."/>
            <person name="Sanchez J."/>
        </authorList>
    </citation>
    <scope>NUCLEOTIDE SEQUENCE</scope>
</reference>
<accession>T1B789</accession>
<dbReference type="PANTHER" id="PTHR36697:SF1">
    <property type="entry name" value="S-ADENOSYLMETHIONINE SYNTHASE"/>
    <property type="match status" value="1"/>
</dbReference>
<protein>
    <submittedName>
        <fullName evidence="1">Methionine adenosyltransferase</fullName>
    </submittedName>
</protein>
<dbReference type="InterPro" id="IPR042543">
    <property type="entry name" value="AdoMet_synthase_2"/>
</dbReference>
<organism evidence="1">
    <name type="scientific">mine drainage metagenome</name>
    <dbReference type="NCBI Taxonomy" id="410659"/>
    <lineage>
        <taxon>unclassified sequences</taxon>
        <taxon>metagenomes</taxon>
        <taxon>ecological metagenomes</taxon>
    </lineage>
</organism>
<dbReference type="InterPro" id="IPR042544">
    <property type="entry name" value="AdoMet_synthase_3"/>
</dbReference>
<dbReference type="AlphaFoldDB" id="T1B789"/>
<comment type="caution">
    <text evidence="1">The sequence shown here is derived from an EMBL/GenBank/DDBJ whole genome shotgun (WGS) entry which is preliminary data.</text>
</comment>
<evidence type="ECO:0000313" key="1">
    <source>
        <dbReference type="EMBL" id="EQD50065.1"/>
    </source>
</evidence>
<name>T1B789_9ZZZZ</name>
<dbReference type="PANTHER" id="PTHR36697">
    <property type="entry name" value="S-ADENOSYLMETHIONINE SYNTHASE"/>
    <property type="match status" value="1"/>
</dbReference>
<keyword evidence="1" id="KW-0808">Transferase</keyword>
<dbReference type="NCBIfam" id="NF003366">
    <property type="entry name" value="PRK04439.1-5"/>
    <property type="match status" value="1"/>
</dbReference>
<sequence length="395" mass="43085">MNYAGEYTISDQPVEYVERKGKGHPDTLIDGIVERASINLGKAYKEAFGAVLHHNLDKGLIVGGEAKVGFGSGQITRPIEVIIAGRAAKELNGSRIDVDGIVTDSAREYLRENTRFLDLENEVRFVSKVYVGSGDLNGVFKRGDSMPLANDTSFGIGFAPLSDTERLALETERYLNSAAYKKKMPAVGEDIKVMGVREENNITLTVAVAFVSKFINNTDEYVKYREAVKDDVLRFSKSMTGKNVSAAINNGDSEIDGNVYITKSGLSCEAGDDGSVGRGNRVNGIITPFRHMSLEAAYGKNPINHVGKIYSVISDQMAGNIVKAYPEIGECTVYMVSQIGRRIDDPKNVHIDLSAGSKAEYDSLASKARDIAEETLIGMKDFAYDFVNGKYRIVG</sequence>
<dbReference type="InterPro" id="IPR027790">
    <property type="entry name" value="AdoMet_synthase_2_family"/>
</dbReference>
<dbReference type="Gene3D" id="3.30.300.10">
    <property type="match status" value="1"/>
</dbReference>